<organism evidence="5 6">
    <name type="scientific">Phormidium yuhuli AB48</name>
    <dbReference type="NCBI Taxonomy" id="2940671"/>
    <lineage>
        <taxon>Bacteria</taxon>
        <taxon>Bacillati</taxon>
        <taxon>Cyanobacteriota</taxon>
        <taxon>Cyanophyceae</taxon>
        <taxon>Oscillatoriophycideae</taxon>
        <taxon>Oscillatoriales</taxon>
        <taxon>Oscillatoriaceae</taxon>
        <taxon>Phormidium</taxon>
        <taxon>Phormidium yuhuli</taxon>
    </lineage>
</organism>
<dbReference type="InterPro" id="IPR051259">
    <property type="entry name" value="rRNA_Methyltransferase"/>
</dbReference>
<proteinExistence type="inferred from homology"/>
<dbReference type="PANTHER" id="PTHR43191">
    <property type="entry name" value="RRNA METHYLTRANSFERASE 3"/>
    <property type="match status" value="1"/>
</dbReference>
<dbReference type="GO" id="GO:0032259">
    <property type="term" value="P:methylation"/>
    <property type="evidence" value="ECO:0007669"/>
    <property type="project" value="UniProtKB-KW"/>
</dbReference>
<evidence type="ECO:0000256" key="1">
    <source>
        <dbReference type="ARBA" id="ARBA00007228"/>
    </source>
</evidence>
<dbReference type="SMART" id="SM00967">
    <property type="entry name" value="SpoU_sub_bind"/>
    <property type="match status" value="1"/>
</dbReference>
<keyword evidence="2 5" id="KW-0489">Methyltransferase</keyword>
<feature type="domain" description="RNA 2-O ribose methyltransferase substrate binding" evidence="4">
    <location>
        <begin position="29"/>
        <end position="101"/>
    </location>
</feature>
<keyword evidence="6" id="KW-1185">Reference proteome</keyword>
<dbReference type="EMBL" id="CP098611">
    <property type="protein sequence ID" value="USR93130.1"/>
    <property type="molecule type" value="Genomic_DNA"/>
</dbReference>
<evidence type="ECO:0000313" key="6">
    <source>
        <dbReference type="Proteomes" id="UP001056708"/>
    </source>
</evidence>
<dbReference type="GO" id="GO:0008168">
    <property type="term" value="F:methyltransferase activity"/>
    <property type="evidence" value="ECO:0007669"/>
    <property type="project" value="UniProtKB-KW"/>
</dbReference>
<dbReference type="Proteomes" id="UP001056708">
    <property type="component" value="Chromosome"/>
</dbReference>
<reference evidence="5" key="1">
    <citation type="submission" date="2022-06" db="EMBL/GenBank/DDBJ databases">
        <title>Genome sequence of Phormidium yuhuli AB48 isolated from an industrial photobioreactor environment.</title>
        <authorList>
            <person name="Qiu Y."/>
            <person name="Noonan A.J.C."/>
            <person name="Dofher K."/>
            <person name="Koch M."/>
            <person name="Kieft B."/>
            <person name="Lin X."/>
            <person name="Ziels R.M."/>
            <person name="Hallam S.J."/>
        </authorList>
    </citation>
    <scope>NUCLEOTIDE SEQUENCE</scope>
    <source>
        <strain evidence="5">AB48</strain>
    </source>
</reference>
<name>A0ABY5AW83_9CYAN</name>
<dbReference type="InterPro" id="IPR029064">
    <property type="entry name" value="Ribosomal_eL30-like_sf"/>
</dbReference>
<evidence type="ECO:0000313" key="5">
    <source>
        <dbReference type="EMBL" id="USR93130.1"/>
    </source>
</evidence>
<dbReference type="InterPro" id="IPR001537">
    <property type="entry name" value="SpoU_MeTrfase"/>
</dbReference>
<dbReference type="PANTHER" id="PTHR43191:SF2">
    <property type="entry name" value="RRNA METHYLTRANSFERASE 3, MITOCHONDRIAL"/>
    <property type="match status" value="1"/>
</dbReference>
<accession>A0ABY5AW83</accession>
<dbReference type="SUPFAM" id="SSF55315">
    <property type="entry name" value="L30e-like"/>
    <property type="match status" value="1"/>
</dbReference>
<evidence type="ECO:0000256" key="2">
    <source>
        <dbReference type="ARBA" id="ARBA00022603"/>
    </source>
</evidence>
<gene>
    <name evidence="5" type="ORF">NEA10_08045</name>
</gene>
<protein>
    <submittedName>
        <fullName evidence="5">RNA methyltransferase</fullName>
    </submittedName>
</protein>
<comment type="similarity">
    <text evidence="1">Belongs to the class IV-like SAM-binding methyltransferase superfamily. RNA methyltransferase TrmH family.</text>
</comment>
<dbReference type="Gene3D" id="3.30.1330.30">
    <property type="match status" value="1"/>
</dbReference>
<sequence>MLTSLQNPLIKQLRKLQQAKHRRLQQQFLLEGTHLIEEASRHQYPLHVLCHTPAWGDRHPQLLRQLQAQRTEVVSEDVLNALATTVNPDGVLATAPQPPSSSPQLLPSGVGFALERLQDPGNLGTLIRTAVAAEIQGIWLSHDSVDRTSPKVLRASAGTWFQMPMLPCENLITTVQTYQTQGVQVVATCLDSPLPYWNVNWKQPSLILLGNEGAGLSPQLLELADVQVTIPISPNAESLNVAIAAALLAFEVKRQRQG</sequence>
<dbReference type="Pfam" id="PF00588">
    <property type="entry name" value="SpoU_methylase"/>
    <property type="match status" value="1"/>
</dbReference>
<dbReference type="Pfam" id="PF22435">
    <property type="entry name" value="MRM3-like_sub_bind"/>
    <property type="match status" value="1"/>
</dbReference>
<dbReference type="CDD" id="cd18095">
    <property type="entry name" value="SpoU-like_rRNA-MTase"/>
    <property type="match status" value="1"/>
</dbReference>
<dbReference type="InterPro" id="IPR013123">
    <property type="entry name" value="SpoU_subst-bd"/>
</dbReference>
<evidence type="ECO:0000256" key="3">
    <source>
        <dbReference type="ARBA" id="ARBA00022679"/>
    </source>
</evidence>
<dbReference type="InterPro" id="IPR053888">
    <property type="entry name" value="MRM3-like_sub_bind"/>
</dbReference>
<dbReference type="SUPFAM" id="SSF75217">
    <property type="entry name" value="alpha/beta knot"/>
    <property type="match status" value="1"/>
</dbReference>
<dbReference type="InterPro" id="IPR029028">
    <property type="entry name" value="Alpha/beta_knot_MTases"/>
</dbReference>
<dbReference type="Gene3D" id="3.40.1280.10">
    <property type="match status" value="1"/>
</dbReference>
<dbReference type="InterPro" id="IPR029026">
    <property type="entry name" value="tRNA_m1G_MTases_N"/>
</dbReference>
<evidence type="ECO:0000259" key="4">
    <source>
        <dbReference type="SMART" id="SM00967"/>
    </source>
</evidence>
<keyword evidence="3" id="KW-0808">Transferase</keyword>